<dbReference type="Pfam" id="PF13753">
    <property type="entry name" value="SWM_repeat"/>
    <property type="match status" value="9"/>
</dbReference>
<keyword evidence="5" id="KW-1185">Reference proteome</keyword>
<feature type="domain" description="Bacterial Ig-like" evidence="3">
    <location>
        <begin position="187"/>
        <end position="284"/>
    </location>
</feature>
<dbReference type="NCBIfam" id="NF041766">
    <property type="entry name" value="choice_anch_U"/>
    <property type="match status" value="1"/>
</dbReference>
<name>A1WLU0_VEREI</name>
<dbReference type="Gene3D" id="2.60.40.1220">
    <property type="match status" value="4"/>
</dbReference>
<evidence type="ECO:0000256" key="1">
    <source>
        <dbReference type="ARBA" id="ARBA00022729"/>
    </source>
</evidence>
<dbReference type="Pfam" id="PF19078">
    <property type="entry name" value="Big_12"/>
    <property type="match status" value="2"/>
</dbReference>
<proteinExistence type="predicted"/>
<reference evidence="5" key="1">
    <citation type="submission" date="2006-12" db="EMBL/GenBank/DDBJ databases">
        <title>Complete sequence of chromosome 1 of Verminephrobacter eiseniae EF01-2.</title>
        <authorList>
            <person name="Copeland A."/>
            <person name="Lucas S."/>
            <person name="Lapidus A."/>
            <person name="Barry K."/>
            <person name="Detter J.C."/>
            <person name="Glavina del Rio T."/>
            <person name="Dalin E."/>
            <person name="Tice H."/>
            <person name="Pitluck S."/>
            <person name="Chertkov O."/>
            <person name="Brettin T."/>
            <person name="Bruce D."/>
            <person name="Han C."/>
            <person name="Tapia R."/>
            <person name="Gilna P."/>
            <person name="Schmutz J."/>
            <person name="Larimer F."/>
            <person name="Land M."/>
            <person name="Hauser L."/>
            <person name="Kyrpides N."/>
            <person name="Kim E."/>
            <person name="Stahl D."/>
            <person name="Richardson P."/>
        </authorList>
    </citation>
    <scope>NUCLEOTIDE SEQUENCE [LARGE SCALE GENOMIC DNA]</scope>
    <source>
        <strain evidence="5">EF01-2</strain>
    </source>
</reference>
<dbReference type="eggNOG" id="COG2373">
    <property type="taxonomic scope" value="Bacteria"/>
</dbReference>
<sequence>MIEVAMKHGEQHTFLRLSITTSYGNGKIQAARFCDCGPPALCVHHRLAQPAFTNTLKTMARHPGTVRACFLPPPAALILAPSSLRPRRLPATPFAPPQTLHHGTCGSFSSRMMQPHAGPTPCRYSYLRRPIRLWPGPALYAGRHGTSSNHRKTRKDRCHARAQRWRQHRIHTPIIPPKEHPMATLGVNITYSNYRMNENDRTVTATITFNQPIRPDSFNLASLYNIEGYRARFTPSNLTAVAGSNNTQWTVTLTPDAGIDGQYGKISLWLGSIRDANGNLGPGQHGTSGDVMVDNVKPRLESAVFADSTLTIGETTTVTLTFSENVRDYGVVWLTSKSIDMSGSNCTLVSIEPADTGFGGRTARIYILTIRPNENVQSSSNNVIRVKHDQMGDEANNRPAADTNLSSGTFTVDTKRPTLEAATVTGDQLVLRYDEALNGDAARKPAATAFSVTGSSGEAITVTGVGVDAATRTVTLTLSRAAKNGETVTVNYTAPAVNHGNGNDAIQDAAGNDAVGLTNQAVTNATPPLCSGATVNGNKLVLSFADAAGLDGAAAPAATAFSVSGNITVTAVAVDAAAKTVTLTLSRPAAYGEQVSVTYTDPAGNQTTGVIQDTAGNDVATFTQQTVVNKTPPAHNRATVVGDKLVLRYDQAEGLDADPSHKPANTAFSVTGSSGTAITVTEVNVDAATKTVTLTLSRPVVNGETVLVNYTDPAGDGDNGIQDTNGLDVASFTAASVVNKTPPLCSGATADGNLLVLSFAQANGLDGVRVPGNDAFTVTGADNERIAVRGVNVNATAKTVTLTLERAVAHGEQVSVSYTDPTPNTGVDPVAGDDTNVLQDAAGNDVSSFTSAVTNQTPPVCSGATANGDKLVLSFAQATGLDAANGPAATAFRVTGSATGAAITVTAVVVDAAAKTVTLTLSRAAAYDEPLSVTYTDPTAGNDRNAIQDAAGNDVATFTRENVTNKTPPVHNRATVVGDQLALRYDQAEGLGGNPTPGLFRVTGAAGGAAITVTAVKVDAATKTVVLTLSRPAANGETVTVSYTDPAGDGNDGVQDANGYDVASFTAAPVVNKTAPVYSRATVNGDKMVLRFEQATGLDADPAHKPAVETFDVRGADGARIAVTAVTVNAATKTVELTLARAVAHNERVTVTYTDPTPNSGADPVTGDDTNALQDAAGNDVNTFTVPSTSMINKTPPVHSGATVNGKQLVIRFDQANGLEGDPAKKPAPGAFVVTVGADNERIGVSAVSVDAASKTVTLTLIRPVALGETVRVSYTDPTTNSGTDPVTGDDTSGVIQDAAGNDVSSFTTTVTNDTPPVYSSATVNGDQLVLSFARASGLDGDPDHAPLPGAFDVRDADGTRIAVTAVSVNAAAKTVTLTLARAVTYRDTLSVSYTDPTPNSGTDPAVGNDLKAIQDETGYDMGSFRVPVVTNLSPAPTPPVTTPTTPAKPDRDGDGVPDADEGRSVGPNGADGDGNGDGISDSEQSAVGSVGGTTLVVGSQDGKVGTDNQSRITSLEQKTAPAQLPKGMEMPIGLLNFSTTLTTAGSTESFSVYVDPDKGTTGYWVQDRTGTWVNLASEPYGGKMVTEGNRLRLDFQIEDGGQFDTDGEVNGQITTSGAAAHMQLSIVGSAPDVVSQGFWL</sequence>
<dbReference type="NCBIfam" id="TIGR02059">
    <property type="entry name" value="swm_rep_I"/>
    <property type="match status" value="9"/>
</dbReference>
<evidence type="ECO:0000256" key="2">
    <source>
        <dbReference type="SAM" id="MobiDB-lite"/>
    </source>
</evidence>
<dbReference type="InterPro" id="IPR044048">
    <property type="entry name" value="Big_12"/>
</dbReference>
<dbReference type="GeneID" id="76461352"/>
<dbReference type="Proteomes" id="UP000000374">
    <property type="component" value="Chromosome"/>
</dbReference>
<dbReference type="InterPro" id="IPR011801">
    <property type="entry name" value="Swm_rep_I_cyn"/>
</dbReference>
<keyword evidence="1" id="KW-0732">Signal</keyword>
<evidence type="ECO:0000259" key="3">
    <source>
        <dbReference type="Pfam" id="PF19078"/>
    </source>
</evidence>
<accession>A1WLU0</accession>
<dbReference type="EMBL" id="CP000542">
    <property type="protein sequence ID" value="ABM58597.1"/>
    <property type="molecule type" value="Genomic_DNA"/>
</dbReference>
<evidence type="ECO:0000313" key="5">
    <source>
        <dbReference type="Proteomes" id="UP000000374"/>
    </source>
</evidence>
<gene>
    <name evidence="4" type="ordered locus">Veis_2861</name>
</gene>
<protein>
    <submittedName>
        <fullName evidence="4">Outer membrane protein</fullName>
    </submittedName>
</protein>
<dbReference type="RefSeq" id="WP_011810593.1">
    <property type="nucleotide sequence ID" value="NC_008786.1"/>
</dbReference>
<evidence type="ECO:0000313" key="4">
    <source>
        <dbReference type="EMBL" id="ABM58597.1"/>
    </source>
</evidence>
<organism evidence="4 5">
    <name type="scientific">Verminephrobacter eiseniae (strain EF01-2)</name>
    <dbReference type="NCBI Taxonomy" id="391735"/>
    <lineage>
        <taxon>Bacteria</taxon>
        <taxon>Pseudomonadati</taxon>
        <taxon>Pseudomonadota</taxon>
        <taxon>Betaproteobacteria</taxon>
        <taxon>Burkholderiales</taxon>
        <taxon>Comamonadaceae</taxon>
        <taxon>Verminephrobacter</taxon>
    </lineage>
</organism>
<feature type="domain" description="Bacterial Ig-like" evidence="3">
    <location>
        <begin position="295"/>
        <end position="400"/>
    </location>
</feature>
<dbReference type="OrthoDB" id="8801596at2"/>
<dbReference type="STRING" id="391735.Veis_2861"/>
<dbReference type="InterPro" id="IPR014755">
    <property type="entry name" value="Cu-Rt/internalin_Ig-like"/>
</dbReference>
<feature type="region of interest" description="Disordered" evidence="2">
    <location>
        <begin position="1429"/>
        <end position="1510"/>
    </location>
</feature>
<dbReference type="KEGG" id="vei:Veis_2861"/>
<dbReference type="InterPro" id="IPR028059">
    <property type="entry name" value="SWM_rpt"/>
</dbReference>
<dbReference type="HOGENOM" id="CLU_242810_0_0_4"/>
<dbReference type="InterPro" id="IPR053784">
    <property type="entry name" value="Choice_anch_U_dom"/>
</dbReference>